<proteinExistence type="predicted"/>
<dbReference type="AlphaFoldDB" id="A0A916N8N8"/>
<keyword evidence="2" id="KW-1185">Reference proteome</keyword>
<dbReference type="EMBL" id="CAJRAF010000004">
    <property type="protein sequence ID" value="CAG5017471.1"/>
    <property type="molecule type" value="Genomic_DNA"/>
</dbReference>
<evidence type="ECO:0000313" key="1">
    <source>
        <dbReference type="EMBL" id="CAG5017471.1"/>
    </source>
</evidence>
<gene>
    <name evidence="1" type="ORF">DYBT9275_05779</name>
</gene>
<name>A0A916N8N8_9BACT</name>
<dbReference type="Proteomes" id="UP000680038">
    <property type="component" value="Unassembled WGS sequence"/>
</dbReference>
<sequence length="91" mass="10312">MVEVFKTNVMNQRQAELILHQIHLFFSYHSVNFDLEDCDKILRIQTLRGTINASAVIGILNNSGFRAELLPDQIHINSGNMPGKYLLCNPA</sequence>
<protein>
    <submittedName>
        <fullName evidence="1">Uncharacterized protein</fullName>
    </submittedName>
</protein>
<organism evidence="1 2">
    <name type="scientific">Dyadobacter helix</name>
    <dbReference type="NCBI Taxonomy" id="2822344"/>
    <lineage>
        <taxon>Bacteria</taxon>
        <taxon>Pseudomonadati</taxon>
        <taxon>Bacteroidota</taxon>
        <taxon>Cytophagia</taxon>
        <taxon>Cytophagales</taxon>
        <taxon>Spirosomataceae</taxon>
        <taxon>Dyadobacter</taxon>
    </lineage>
</organism>
<comment type="caution">
    <text evidence="1">The sequence shown here is derived from an EMBL/GenBank/DDBJ whole genome shotgun (WGS) entry which is preliminary data.</text>
</comment>
<accession>A0A916N8N8</accession>
<reference evidence="1" key="1">
    <citation type="submission" date="2021-04" db="EMBL/GenBank/DDBJ databases">
        <authorList>
            <person name="Rodrigo-Torres L."/>
            <person name="Arahal R. D."/>
            <person name="Lucena T."/>
        </authorList>
    </citation>
    <scope>NUCLEOTIDE SEQUENCE</scope>
    <source>
        <strain evidence="1">CECT 9275</strain>
    </source>
</reference>
<evidence type="ECO:0000313" key="2">
    <source>
        <dbReference type="Proteomes" id="UP000680038"/>
    </source>
</evidence>